<name>A0ABT6AR87_9BURK</name>
<dbReference type="InterPro" id="IPR001789">
    <property type="entry name" value="Sig_transdc_resp-reg_receiver"/>
</dbReference>
<evidence type="ECO:0000256" key="1">
    <source>
        <dbReference type="ARBA" id="ARBA00023015"/>
    </source>
</evidence>
<keyword evidence="2 7" id="KW-0238">DNA-binding</keyword>
<dbReference type="SUPFAM" id="SSF52172">
    <property type="entry name" value="CheY-like"/>
    <property type="match status" value="1"/>
</dbReference>
<dbReference type="PANTHER" id="PTHR47893">
    <property type="entry name" value="REGULATORY PROTEIN PCHR"/>
    <property type="match status" value="1"/>
</dbReference>
<dbReference type="SMART" id="SM00448">
    <property type="entry name" value="REC"/>
    <property type="match status" value="1"/>
</dbReference>
<dbReference type="SUPFAM" id="SSF46689">
    <property type="entry name" value="Homeodomain-like"/>
    <property type="match status" value="2"/>
</dbReference>
<evidence type="ECO:0000313" key="7">
    <source>
        <dbReference type="EMBL" id="MDF3834954.1"/>
    </source>
</evidence>
<dbReference type="Pfam" id="PF00072">
    <property type="entry name" value="Response_reg"/>
    <property type="match status" value="1"/>
</dbReference>
<dbReference type="InterPro" id="IPR018060">
    <property type="entry name" value="HTH_AraC"/>
</dbReference>
<dbReference type="PRINTS" id="PR00032">
    <property type="entry name" value="HTHARAC"/>
</dbReference>
<accession>A0ABT6AR87</accession>
<sequence>MTEIDQQRLPEPHVLLIDDNPDELRLLVEALRDSRCRISIAFDGMQGYDRAVAFAPDLILLDVRMPKMDGFAVTRMLKANAVTENIPVIFLTVSSEISARLTGLREGGVDYIVKPYAVEEVVERVRIHLKLSSRLAERTETKSILEDDTGAAENREQVLVRAARRYLSAKLSDPPTLPDLARALGVDKRRISSAFQRNLGVTVFEYIRLERMKKARHLLARTSLSIAAIAEEVGFTSTANFSTAFRDHMGVPPSAFRNNQR</sequence>
<evidence type="ECO:0000313" key="8">
    <source>
        <dbReference type="Proteomes" id="UP001216674"/>
    </source>
</evidence>
<dbReference type="PROSITE" id="PS01124">
    <property type="entry name" value="HTH_ARAC_FAMILY_2"/>
    <property type="match status" value="1"/>
</dbReference>
<dbReference type="EMBL" id="JARJLM010000316">
    <property type="protein sequence ID" value="MDF3834954.1"/>
    <property type="molecule type" value="Genomic_DNA"/>
</dbReference>
<keyword evidence="1" id="KW-0805">Transcription regulation</keyword>
<dbReference type="Proteomes" id="UP001216674">
    <property type="component" value="Unassembled WGS sequence"/>
</dbReference>
<proteinExistence type="predicted"/>
<gene>
    <name evidence="7" type="ORF">P3W85_18600</name>
</gene>
<dbReference type="Gene3D" id="3.40.50.2300">
    <property type="match status" value="1"/>
</dbReference>
<dbReference type="RefSeq" id="WP_017225921.1">
    <property type="nucleotide sequence ID" value="NZ_JARJLM010000316.1"/>
</dbReference>
<dbReference type="GO" id="GO:0003677">
    <property type="term" value="F:DNA binding"/>
    <property type="evidence" value="ECO:0007669"/>
    <property type="project" value="UniProtKB-KW"/>
</dbReference>
<evidence type="ECO:0000256" key="3">
    <source>
        <dbReference type="ARBA" id="ARBA00023163"/>
    </source>
</evidence>
<dbReference type="InterPro" id="IPR011006">
    <property type="entry name" value="CheY-like_superfamily"/>
</dbReference>
<dbReference type="Gene3D" id="1.10.10.60">
    <property type="entry name" value="Homeodomain-like"/>
    <property type="match status" value="1"/>
</dbReference>
<dbReference type="Pfam" id="PF12833">
    <property type="entry name" value="HTH_18"/>
    <property type="match status" value="1"/>
</dbReference>
<organism evidence="7 8">
    <name type="scientific">Cupriavidus basilensis</name>
    <dbReference type="NCBI Taxonomy" id="68895"/>
    <lineage>
        <taxon>Bacteria</taxon>
        <taxon>Pseudomonadati</taxon>
        <taxon>Pseudomonadota</taxon>
        <taxon>Betaproteobacteria</taxon>
        <taxon>Burkholderiales</taxon>
        <taxon>Burkholderiaceae</taxon>
        <taxon>Cupriavidus</taxon>
    </lineage>
</organism>
<dbReference type="PROSITE" id="PS00041">
    <property type="entry name" value="HTH_ARAC_FAMILY_1"/>
    <property type="match status" value="1"/>
</dbReference>
<keyword evidence="4" id="KW-0597">Phosphoprotein</keyword>
<dbReference type="InterPro" id="IPR020449">
    <property type="entry name" value="Tscrpt_reg_AraC-type_HTH"/>
</dbReference>
<protein>
    <submittedName>
        <fullName evidence="7">DNA-binding response regulator</fullName>
    </submittedName>
</protein>
<comment type="caution">
    <text evidence="7">The sequence shown here is derived from an EMBL/GenBank/DDBJ whole genome shotgun (WGS) entry which is preliminary data.</text>
</comment>
<evidence type="ECO:0000256" key="4">
    <source>
        <dbReference type="PROSITE-ProRule" id="PRU00169"/>
    </source>
</evidence>
<dbReference type="PROSITE" id="PS50110">
    <property type="entry name" value="RESPONSE_REGULATORY"/>
    <property type="match status" value="1"/>
</dbReference>
<evidence type="ECO:0000259" key="6">
    <source>
        <dbReference type="PROSITE" id="PS50110"/>
    </source>
</evidence>
<keyword evidence="3" id="KW-0804">Transcription</keyword>
<dbReference type="PANTHER" id="PTHR47893:SF1">
    <property type="entry name" value="REGULATORY PROTEIN PCHR"/>
    <property type="match status" value="1"/>
</dbReference>
<evidence type="ECO:0000256" key="2">
    <source>
        <dbReference type="ARBA" id="ARBA00023125"/>
    </source>
</evidence>
<keyword evidence="8" id="KW-1185">Reference proteome</keyword>
<dbReference type="InterPro" id="IPR053142">
    <property type="entry name" value="PchR_regulatory_protein"/>
</dbReference>
<feature type="modified residue" description="4-aspartylphosphate" evidence="4">
    <location>
        <position position="62"/>
    </location>
</feature>
<reference evidence="7 8" key="1">
    <citation type="submission" date="2023-03" db="EMBL/GenBank/DDBJ databases">
        <title>Draft assemblies of triclosan tolerant bacteria isolated from returned activated sludge.</title>
        <authorList>
            <person name="Van Hamelsveld S."/>
        </authorList>
    </citation>
    <scope>NUCLEOTIDE SEQUENCE [LARGE SCALE GENOMIC DNA]</scope>
    <source>
        <strain evidence="7 8">GW210010_S58</strain>
    </source>
</reference>
<dbReference type="SMART" id="SM00342">
    <property type="entry name" value="HTH_ARAC"/>
    <property type="match status" value="1"/>
</dbReference>
<feature type="domain" description="Response regulatory" evidence="6">
    <location>
        <begin position="13"/>
        <end position="129"/>
    </location>
</feature>
<dbReference type="InterPro" id="IPR018062">
    <property type="entry name" value="HTH_AraC-typ_CS"/>
</dbReference>
<feature type="domain" description="HTH araC/xylS-type" evidence="5">
    <location>
        <begin position="161"/>
        <end position="259"/>
    </location>
</feature>
<evidence type="ECO:0000259" key="5">
    <source>
        <dbReference type="PROSITE" id="PS01124"/>
    </source>
</evidence>
<dbReference type="InterPro" id="IPR009057">
    <property type="entry name" value="Homeodomain-like_sf"/>
</dbReference>